<dbReference type="Proteomes" id="UP000076404">
    <property type="component" value="Chromosome"/>
</dbReference>
<keyword evidence="5" id="KW-0067">ATP-binding</keyword>
<dbReference type="PROSITE" id="PS00211">
    <property type="entry name" value="ABC_TRANSPORTER_1"/>
    <property type="match status" value="1"/>
</dbReference>
<dbReference type="STRING" id="1379270.GEMMAAP_17570"/>
<keyword evidence="3" id="KW-0536">Nodulation</keyword>
<evidence type="ECO:0000256" key="1">
    <source>
        <dbReference type="ARBA" id="ARBA00005417"/>
    </source>
</evidence>
<keyword evidence="4" id="KW-0547">Nucleotide-binding</keyword>
<dbReference type="InterPro" id="IPR027417">
    <property type="entry name" value="P-loop_NTPase"/>
</dbReference>
<comment type="similarity">
    <text evidence="1">Belongs to the ABC transporter superfamily.</text>
</comment>
<dbReference type="RefSeq" id="WP_043579320.1">
    <property type="nucleotide sequence ID" value="NZ_CP011454.1"/>
</dbReference>
<organism evidence="7 8">
    <name type="scientific">Gemmatimonas phototrophica</name>
    <dbReference type="NCBI Taxonomy" id="1379270"/>
    <lineage>
        <taxon>Bacteria</taxon>
        <taxon>Pseudomonadati</taxon>
        <taxon>Gemmatimonadota</taxon>
        <taxon>Gemmatimonadia</taxon>
        <taxon>Gemmatimonadales</taxon>
        <taxon>Gemmatimonadaceae</taxon>
        <taxon>Gemmatimonas</taxon>
    </lineage>
</organism>
<evidence type="ECO:0000256" key="4">
    <source>
        <dbReference type="ARBA" id="ARBA00022741"/>
    </source>
</evidence>
<dbReference type="GO" id="GO:0005524">
    <property type="term" value="F:ATP binding"/>
    <property type="evidence" value="ECO:0007669"/>
    <property type="project" value="UniProtKB-KW"/>
</dbReference>
<dbReference type="InterPro" id="IPR050763">
    <property type="entry name" value="ABC_transporter_ATP-binding"/>
</dbReference>
<dbReference type="InterPro" id="IPR017871">
    <property type="entry name" value="ABC_transporter-like_CS"/>
</dbReference>
<evidence type="ECO:0000313" key="7">
    <source>
        <dbReference type="EMBL" id="AMW06105.1"/>
    </source>
</evidence>
<dbReference type="InterPro" id="IPR003439">
    <property type="entry name" value="ABC_transporter-like_ATP-bd"/>
</dbReference>
<sequence>MLTVAQVHRRFARVHAVNNISFHVSAGEIFSLLGPNGAGKSTLLRMLVGITRPDSGHIAWQLDGATHTRLPSHAIGYLPEDRGLYQDQPLIAVLEYFGTLRGLTPAEARASATTWLERLELGARLRDKVGSLSKGNQQKVQFAAAVLHRPRFVILDEPFSGLDPLNQEVFLGFVRALRDDGTTVLFSAHQMALVERLADRLFVMQHGREVLHGTIPTVRERWGSGRRLLLQVTQSPDEALTILRTHAAASDVERRDDGTIVITLDAAHPVGDLLARCAQLLSIIDVRTEQPSLHDVYINTVGAVTAPTAASEDA</sequence>
<dbReference type="PROSITE" id="PS50893">
    <property type="entry name" value="ABC_TRANSPORTER_2"/>
    <property type="match status" value="1"/>
</dbReference>
<feature type="domain" description="ABC transporter" evidence="6">
    <location>
        <begin position="2"/>
        <end position="231"/>
    </location>
</feature>
<dbReference type="AlphaFoldDB" id="A0A143BNE6"/>
<dbReference type="Pfam" id="PF00005">
    <property type="entry name" value="ABC_tran"/>
    <property type="match status" value="1"/>
</dbReference>
<dbReference type="PANTHER" id="PTHR42711:SF5">
    <property type="entry name" value="ABC TRANSPORTER ATP-BINDING PROTEIN NATA"/>
    <property type="match status" value="1"/>
</dbReference>
<keyword evidence="8" id="KW-1185">Reference proteome</keyword>
<evidence type="ECO:0000256" key="2">
    <source>
        <dbReference type="ARBA" id="ARBA00022448"/>
    </source>
</evidence>
<dbReference type="InterPro" id="IPR003593">
    <property type="entry name" value="AAA+_ATPase"/>
</dbReference>
<dbReference type="EMBL" id="CP011454">
    <property type="protein sequence ID" value="AMW06105.1"/>
    <property type="molecule type" value="Genomic_DNA"/>
</dbReference>
<gene>
    <name evidence="7" type="ORF">GEMMAAP_17570</name>
</gene>
<evidence type="ECO:0000256" key="5">
    <source>
        <dbReference type="ARBA" id="ARBA00022840"/>
    </source>
</evidence>
<proteinExistence type="inferred from homology"/>
<evidence type="ECO:0000259" key="6">
    <source>
        <dbReference type="PROSITE" id="PS50893"/>
    </source>
</evidence>
<evidence type="ECO:0000313" key="8">
    <source>
        <dbReference type="Proteomes" id="UP000076404"/>
    </source>
</evidence>
<keyword evidence="2" id="KW-0813">Transport</keyword>
<reference evidence="7 8" key="1">
    <citation type="journal article" date="2014" name="Proc. Natl. Acad. Sci. U.S.A.">
        <title>Functional type 2 photosynthetic reaction centers found in the rare bacterial phylum Gemmatimonadetes.</title>
        <authorList>
            <person name="Zeng Y."/>
            <person name="Feng F."/>
            <person name="Medova H."/>
            <person name="Dean J."/>
            <person name="Koblizek M."/>
        </authorList>
    </citation>
    <scope>NUCLEOTIDE SEQUENCE [LARGE SCALE GENOMIC DNA]</scope>
    <source>
        <strain evidence="7 8">AP64</strain>
    </source>
</reference>
<dbReference type="Gene3D" id="3.40.50.300">
    <property type="entry name" value="P-loop containing nucleotide triphosphate hydrolases"/>
    <property type="match status" value="1"/>
</dbReference>
<protein>
    <recommendedName>
        <fullName evidence="6">ABC transporter domain-containing protein</fullName>
    </recommendedName>
</protein>
<evidence type="ECO:0000256" key="3">
    <source>
        <dbReference type="ARBA" id="ARBA00022458"/>
    </source>
</evidence>
<dbReference type="SMART" id="SM00382">
    <property type="entry name" value="AAA"/>
    <property type="match status" value="1"/>
</dbReference>
<dbReference type="SUPFAM" id="SSF52540">
    <property type="entry name" value="P-loop containing nucleoside triphosphate hydrolases"/>
    <property type="match status" value="1"/>
</dbReference>
<dbReference type="eggNOG" id="COG4152">
    <property type="taxonomic scope" value="Bacteria"/>
</dbReference>
<dbReference type="GO" id="GO:0016887">
    <property type="term" value="F:ATP hydrolysis activity"/>
    <property type="evidence" value="ECO:0007669"/>
    <property type="project" value="InterPro"/>
</dbReference>
<dbReference type="OrthoDB" id="9801987at2"/>
<reference evidence="7 8" key="2">
    <citation type="journal article" date="2016" name="Environ. Microbiol. Rep.">
        <title>Metagenomic evidence for the presence of phototrophic Gemmatimonadetes bacteria in diverse environments.</title>
        <authorList>
            <person name="Zeng Y."/>
            <person name="Baumbach J."/>
            <person name="Barbosa E.G."/>
            <person name="Azevedo V."/>
            <person name="Zhang C."/>
            <person name="Koblizek M."/>
        </authorList>
    </citation>
    <scope>NUCLEOTIDE SEQUENCE [LARGE SCALE GENOMIC DNA]</scope>
    <source>
        <strain evidence="7 8">AP64</strain>
    </source>
</reference>
<name>A0A143BNE6_9BACT</name>
<dbReference type="PANTHER" id="PTHR42711">
    <property type="entry name" value="ABC TRANSPORTER ATP-BINDING PROTEIN"/>
    <property type="match status" value="1"/>
</dbReference>
<dbReference type="KEGG" id="gph:GEMMAAP_17570"/>
<accession>A0A143BNE6</accession>